<reference evidence="2" key="1">
    <citation type="submission" date="2020-02" db="EMBL/GenBank/DDBJ databases">
        <authorList>
            <person name="Meier V. D."/>
        </authorList>
    </citation>
    <scope>NUCLEOTIDE SEQUENCE</scope>
    <source>
        <strain evidence="2">AVDCRST_MAG90</strain>
    </source>
</reference>
<dbReference type="InterPro" id="IPR000073">
    <property type="entry name" value="AB_hydrolase_1"/>
</dbReference>
<dbReference type="SUPFAM" id="SSF53474">
    <property type="entry name" value="alpha/beta-Hydrolases"/>
    <property type="match status" value="1"/>
</dbReference>
<protein>
    <submittedName>
        <fullName evidence="2">Predicted hydrolases or acyltransferases (Alpha/beta hydrolase superfamily)</fullName>
    </submittedName>
</protein>
<evidence type="ECO:0000313" key="2">
    <source>
        <dbReference type="EMBL" id="CAA9342934.1"/>
    </source>
</evidence>
<dbReference type="Pfam" id="PF12697">
    <property type="entry name" value="Abhydrolase_6"/>
    <property type="match status" value="1"/>
</dbReference>
<keyword evidence="2" id="KW-0012">Acyltransferase</keyword>
<dbReference type="AlphaFoldDB" id="A0A6J4LWT6"/>
<feature type="non-terminal residue" evidence="2">
    <location>
        <position position="1"/>
    </location>
</feature>
<feature type="domain" description="AB hydrolase-1" evidence="1">
    <location>
        <begin position="40"/>
        <end position="127"/>
    </location>
</feature>
<dbReference type="GO" id="GO:0016746">
    <property type="term" value="F:acyltransferase activity"/>
    <property type="evidence" value="ECO:0007669"/>
    <property type="project" value="UniProtKB-KW"/>
</dbReference>
<dbReference type="InterPro" id="IPR029058">
    <property type="entry name" value="AB_hydrolase_fold"/>
</dbReference>
<name>A0A6J4LWT6_9HYPH</name>
<dbReference type="Gene3D" id="3.40.50.1820">
    <property type="entry name" value="alpha/beta hydrolase"/>
    <property type="match status" value="1"/>
</dbReference>
<keyword evidence="2" id="KW-0808">Transferase</keyword>
<accession>A0A6J4LWT6</accession>
<sequence length="140" mass="15238">GSFAGTPLSPRLLARSASDRASVERLIRNTGSTLEPEGVALYERLMRDPDHIAGALAMMANWDLRPLERDLPTLRPALLLVVGGADRAIPPEDAFRVRERVPAARVRTLRGLGHLAHEERPDEIAEVIESFACSVGALPD</sequence>
<gene>
    <name evidence="2" type="ORF">AVDCRST_MAG90-2042</name>
</gene>
<dbReference type="GO" id="GO:0016787">
    <property type="term" value="F:hydrolase activity"/>
    <property type="evidence" value="ECO:0007669"/>
    <property type="project" value="UniProtKB-KW"/>
</dbReference>
<evidence type="ECO:0000259" key="1">
    <source>
        <dbReference type="Pfam" id="PF12697"/>
    </source>
</evidence>
<organism evidence="2">
    <name type="scientific">uncultured Microvirga sp</name>
    <dbReference type="NCBI Taxonomy" id="412392"/>
    <lineage>
        <taxon>Bacteria</taxon>
        <taxon>Pseudomonadati</taxon>
        <taxon>Pseudomonadota</taxon>
        <taxon>Alphaproteobacteria</taxon>
        <taxon>Hyphomicrobiales</taxon>
        <taxon>Methylobacteriaceae</taxon>
        <taxon>Microvirga</taxon>
        <taxon>environmental samples</taxon>
    </lineage>
</organism>
<proteinExistence type="predicted"/>
<keyword evidence="2" id="KW-0378">Hydrolase</keyword>
<dbReference type="EMBL" id="CADCUC010000399">
    <property type="protein sequence ID" value="CAA9342934.1"/>
    <property type="molecule type" value="Genomic_DNA"/>
</dbReference>